<reference evidence="1" key="1">
    <citation type="submission" date="2021-10" db="EMBL/GenBank/DDBJ databases">
        <title>Evolutionary history and lifestyle of the vertebrate symbiont Limosilactobacillus reuteri.</title>
        <authorList>
            <person name="Zheng J."/>
            <person name="Li F."/>
            <person name="Gaenzle M."/>
            <person name="Walter J."/>
        </authorList>
    </citation>
    <scope>NUCLEOTIDE SEQUENCE</scope>
    <source>
        <strain evidence="1">GQ_1_3_1</strain>
    </source>
</reference>
<dbReference type="AlphaFoldDB" id="A0AAW4X5B4"/>
<dbReference type="EMBL" id="JAJGWB010000117">
    <property type="protein sequence ID" value="MCC4477572.1"/>
    <property type="molecule type" value="Genomic_DNA"/>
</dbReference>
<organism evidence="1 2">
    <name type="scientific">Limosilactobacillus reuteri</name>
    <name type="common">Lactobacillus reuteri</name>
    <dbReference type="NCBI Taxonomy" id="1598"/>
    <lineage>
        <taxon>Bacteria</taxon>
        <taxon>Bacillati</taxon>
        <taxon>Bacillota</taxon>
        <taxon>Bacilli</taxon>
        <taxon>Lactobacillales</taxon>
        <taxon>Lactobacillaceae</taxon>
        <taxon>Limosilactobacillus</taxon>
    </lineage>
</organism>
<dbReference type="RefSeq" id="WP_228340761.1">
    <property type="nucleotide sequence ID" value="NZ_JAJGWA010000111.1"/>
</dbReference>
<proteinExistence type="predicted"/>
<accession>A0AAW4X5B4</accession>
<dbReference type="Proteomes" id="UP001198026">
    <property type="component" value="Unassembled WGS sequence"/>
</dbReference>
<name>A0AAW4X5B4_LIMRT</name>
<comment type="caution">
    <text evidence="1">The sequence shown here is derived from an EMBL/GenBank/DDBJ whole genome shotgun (WGS) entry which is preliminary data.</text>
</comment>
<sequence length="147" mass="16495">MISGFSDEVIKQASKDAKRLLSKDLQRVIRIYKSAGSVSSPSTDGMTKCGHRGNSSEDMMLLVSECRQLIHDISSALSMLNADEFQALQEFYIHGKTATWIAQALCVSHTQIYRILNRGIDQFIDYYRSGELLVIAKHKLEEAKQPA</sequence>
<evidence type="ECO:0000313" key="2">
    <source>
        <dbReference type="Proteomes" id="UP001198026"/>
    </source>
</evidence>
<evidence type="ECO:0008006" key="3">
    <source>
        <dbReference type="Google" id="ProtNLM"/>
    </source>
</evidence>
<dbReference type="InterPro" id="IPR013324">
    <property type="entry name" value="RNA_pol_sigma_r3/r4-like"/>
</dbReference>
<dbReference type="SUPFAM" id="SSF88659">
    <property type="entry name" value="Sigma3 and sigma4 domains of RNA polymerase sigma factors"/>
    <property type="match status" value="1"/>
</dbReference>
<protein>
    <recommendedName>
        <fullName evidence="3">DUF1492 domain-containing protein</fullName>
    </recommendedName>
</protein>
<gene>
    <name evidence="1" type="ORF">LMB76_04975</name>
</gene>
<evidence type="ECO:0000313" key="1">
    <source>
        <dbReference type="EMBL" id="MCC4477572.1"/>
    </source>
</evidence>